<dbReference type="EMBL" id="JADBJN010000003">
    <property type="protein sequence ID" value="KAG5673023.1"/>
    <property type="molecule type" value="Genomic_DNA"/>
</dbReference>
<feature type="chain" id="PRO_5039911437" evidence="1">
    <location>
        <begin position="20"/>
        <end position="133"/>
    </location>
</feature>
<dbReference type="Proteomes" id="UP001107558">
    <property type="component" value="Chromosome 3"/>
</dbReference>
<protein>
    <submittedName>
        <fullName evidence="2">Uncharacterized protein</fullName>
    </submittedName>
</protein>
<sequence length="133" mass="15702">MKTFAVALLLAFAVVSIECQREKEPRQYDPDREARRADARQVIHEAAKFINEQTHIGAGERMDLLKKLLKHEIDFDEVVKLIEQTPNNKNFEHDKKHQMRVKEIAEKLSKLKKDVPDYMRERYVNRERSNGSL</sequence>
<evidence type="ECO:0000256" key="1">
    <source>
        <dbReference type="SAM" id="SignalP"/>
    </source>
</evidence>
<proteinExistence type="predicted"/>
<evidence type="ECO:0000313" key="3">
    <source>
        <dbReference type="Proteomes" id="UP001107558"/>
    </source>
</evidence>
<keyword evidence="1" id="KW-0732">Signal</keyword>
<organism evidence="2 3">
    <name type="scientific">Polypedilum vanderplanki</name>
    <name type="common">Sleeping chironomid midge</name>
    <dbReference type="NCBI Taxonomy" id="319348"/>
    <lineage>
        <taxon>Eukaryota</taxon>
        <taxon>Metazoa</taxon>
        <taxon>Ecdysozoa</taxon>
        <taxon>Arthropoda</taxon>
        <taxon>Hexapoda</taxon>
        <taxon>Insecta</taxon>
        <taxon>Pterygota</taxon>
        <taxon>Neoptera</taxon>
        <taxon>Endopterygota</taxon>
        <taxon>Diptera</taxon>
        <taxon>Nematocera</taxon>
        <taxon>Chironomoidea</taxon>
        <taxon>Chironomidae</taxon>
        <taxon>Chironominae</taxon>
        <taxon>Polypedilum</taxon>
        <taxon>Polypedilum</taxon>
    </lineage>
</organism>
<keyword evidence="3" id="KW-1185">Reference proteome</keyword>
<comment type="caution">
    <text evidence="2">The sequence shown here is derived from an EMBL/GenBank/DDBJ whole genome shotgun (WGS) entry which is preliminary data.</text>
</comment>
<evidence type="ECO:0000313" key="2">
    <source>
        <dbReference type="EMBL" id="KAG5673023.1"/>
    </source>
</evidence>
<accession>A0A9J6BT29</accession>
<gene>
    <name evidence="2" type="ORF">PVAND_003101</name>
</gene>
<dbReference type="OrthoDB" id="10585655at2759"/>
<feature type="signal peptide" evidence="1">
    <location>
        <begin position="1"/>
        <end position="19"/>
    </location>
</feature>
<name>A0A9J6BT29_POLVA</name>
<reference evidence="2" key="1">
    <citation type="submission" date="2021-03" db="EMBL/GenBank/DDBJ databases">
        <title>Chromosome level genome of the anhydrobiotic midge Polypedilum vanderplanki.</title>
        <authorList>
            <person name="Yoshida Y."/>
            <person name="Kikawada T."/>
            <person name="Gusev O."/>
        </authorList>
    </citation>
    <scope>NUCLEOTIDE SEQUENCE</scope>
    <source>
        <strain evidence="2">NIAS01</strain>
        <tissue evidence="2">Whole body or cell culture</tissue>
    </source>
</reference>
<dbReference type="AlphaFoldDB" id="A0A9J6BT29"/>